<feature type="domain" description="GH15-like" evidence="1">
    <location>
        <begin position="222"/>
        <end position="590"/>
    </location>
</feature>
<dbReference type="Pfam" id="PF19291">
    <property type="entry name" value="TREH_N"/>
    <property type="match status" value="1"/>
</dbReference>
<feature type="domain" description="Trehalase-like N-terminal" evidence="2">
    <location>
        <begin position="7"/>
        <end position="155"/>
    </location>
</feature>
<accession>A0ABT1LA65</accession>
<reference evidence="3 4" key="1">
    <citation type="submission" date="2022-07" db="EMBL/GenBank/DDBJ databases">
        <authorList>
            <person name="Li W.-J."/>
            <person name="Deng Q.-Q."/>
        </authorList>
    </citation>
    <scope>NUCLEOTIDE SEQUENCE [LARGE SCALE GENOMIC DNA]</scope>
    <source>
        <strain evidence="3 4">SYSU M60028</strain>
    </source>
</reference>
<evidence type="ECO:0000259" key="1">
    <source>
        <dbReference type="Pfam" id="PF00723"/>
    </source>
</evidence>
<dbReference type="InterPro" id="IPR011613">
    <property type="entry name" value="GH15-like"/>
</dbReference>
<evidence type="ECO:0000313" key="4">
    <source>
        <dbReference type="Proteomes" id="UP001205890"/>
    </source>
</evidence>
<evidence type="ECO:0000313" key="3">
    <source>
        <dbReference type="EMBL" id="MCP8938334.1"/>
    </source>
</evidence>
<dbReference type="Pfam" id="PF00723">
    <property type="entry name" value="Glyco_hydro_15"/>
    <property type="match status" value="1"/>
</dbReference>
<proteinExistence type="predicted"/>
<dbReference type="SUPFAM" id="SSF48208">
    <property type="entry name" value="Six-hairpin glycosidases"/>
    <property type="match status" value="1"/>
</dbReference>
<keyword evidence="4" id="KW-1185">Reference proteome</keyword>
<keyword evidence="3" id="KW-0378">Hydrolase</keyword>
<protein>
    <submittedName>
        <fullName evidence="3">Glycoside hydrolase family 15 protein</fullName>
    </submittedName>
</protein>
<dbReference type="RefSeq" id="WP_254740143.1">
    <property type="nucleotide sequence ID" value="NZ_JANCLU010000005.1"/>
</dbReference>
<dbReference type="Proteomes" id="UP001205890">
    <property type="component" value="Unassembled WGS sequence"/>
</dbReference>
<sequence>MSSLDLAVIGNCTIAALIDRRARIVWSCFPRFDADPVFCRLLAGEEAQAEAMGGDFTVELDGMVSCTQSYVENTAVLVSVMQDERGGALEITDFAPRFNHYDRTFRPPQIVRRLRPLRGRPRVRIRLRPRFDWGARAPDHTRGSNHLRFVGPHQTLRVTTDASVSYVMEGTPFVVDRPISFFFGEDEPLRSETDATARQFLENTVGYWQDWVRSLSVPFDWQEAVIRAAITLKLCNYEETGAIVAALTTSVPEAPGTPRNWDYRYCWLRDAYFVIQALNRLGTTRTMEDYLAYIANIVDDAEAAGLSEDLPPLFGITRQADLEERFAPALPGYRGMGPVRVGNAAYTQVQNDVYGAVVLAGAHVFFDKRLIRPGLAALFDHLERLGRRAAKVFDQPDAGPWELRTKASVHTFSAVMCWAACDRLARVAAVMGREDRREVWQAEADRQRAVIEARAFNPALGTFVSTFDGADLDATLLLLQELNFVEARDRRFVATVEAVGQKLARGDLLLRYDVEDDFGHMSTAFMICGFWYVDALAAIGRREEAKAQFERILEKRNSFGLFSEDADYETGELWGNFPQTYSMVGLINAAVRLTRSWEDAY</sequence>
<dbReference type="PANTHER" id="PTHR31616">
    <property type="entry name" value="TREHALASE"/>
    <property type="match status" value="1"/>
</dbReference>
<dbReference type="InterPro" id="IPR045582">
    <property type="entry name" value="Trehalase-like_N"/>
</dbReference>
<name>A0ABT1LA65_9HYPH</name>
<dbReference type="PANTHER" id="PTHR31616:SF0">
    <property type="entry name" value="GLUCAN 1,4-ALPHA-GLUCOSIDASE"/>
    <property type="match status" value="1"/>
</dbReference>
<organism evidence="3 4">
    <name type="scientific">Alsobacter ponti</name>
    <dbReference type="NCBI Taxonomy" id="2962936"/>
    <lineage>
        <taxon>Bacteria</taxon>
        <taxon>Pseudomonadati</taxon>
        <taxon>Pseudomonadota</taxon>
        <taxon>Alphaproteobacteria</taxon>
        <taxon>Hyphomicrobiales</taxon>
        <taxon>Alsobacteraceae</taxon>
        <taxon>Alsobacter</taxon>
    </lineage>
</organism>
<comment type="caution">
    <text evidence="3">The sequence shown here is derived from an EMBL/GenBank/DDBJ whole genome shotgun (WGS) entry which is preliminary data.</text>
</comment>
<dbReference type="EMBL" id="JANCLU010000005">
    <property type="protein sequence ID" value="MCP8938334.1"/>
    <property type="molecule type" value="Genomic_DNA"/>
</dbReference>
<dbReference type="InterPro" id="IPR008928">
    <property type="entry name" value="6-hairpin_glycosidase_sf"/>
</dbReference>
<evidence type="ECO:0000259" key="2">
    <source>
        <dbReference type="Pfam" id="PF19291"/>
    </source>
</evidence>
<gene>
    <name evidence="3" type="ORF">NK718_07390</name>
</gene>
<dbReference type="InterPro" id="IPR012341">
    <property type="entry name" value="6hp_glycosidase-like_sf"/>
</dbReference>
<dbReference type="Gene3D" id="1.50.10.10">
    <property type="match status" value="1"/>
</dbReference>
<dbReference type="GO" id="GO:0016787">
    <property type="term" value="F:hydrolase activity"/>
    <property type="evidence" value="ECO:0007669"/>
    <property type="project" value="UniProtKB-KW"/>
</dbReference>